<comment type="caution">
    <text evidence="2">The sequence shown here is derived from an EMBL/GenBank/DDBJ whole genome shotgun (WGS) entry which is preliminary data.</text>
</comment>
<protein>
    <recommendedName>
        <fullName evidence="1">Fido domain-containing protein</fullName>
    </recommendedName>
</protein>
<name>A0A1F4W1E3_UNCKA</name>
<dbReference type="PANTHER" id="PTHR13504">
    <property type="entry name" value="FIDO DOMAIN-CONTAINING PROTEIN DDB_G0283145"/>
    <property type="match status" value="1"/>
</dbReference>
<evidence type="ECO:0000313" key="3">
    <source>
        <dbReference type="Proteomes" id="UP000176614"/>
    </source>
</evidence>
<evidence type="ECO:0000313" key="2">
    <source>
        <dbReference type="EMBL" id="OGC63242.1"/>
    </source>
</evidence>
<dbReference type="AlphaFoldDB" id="A0A1F4W1E3"/>
<sequence>MSRLFIPEYSITTKILGNISSLEYSKAVIENTAILPSWESKLIKESQIREIYSSLRGEGINLEVEQIKYSYENLAESRVAEVSNFKMAFDYISNNSRSTEVTEQNLCDLNRLFYPASNGAYRNTREPDFPEPDEILAKIVEIFDWLNGRDSYETHPIISASVLKLSLEAIKPFRNFNSATVNFIVILWLKIRNYSLKDCAYLSDYYRKTKQQFEYNVSSIIKEEDDMTGWLEYFSEGLSIEANNLKEKIKLLAKDTKIAKATGQVKLSDRQARIVEYLQDYGLIQNRDFGRIFPDKSEDSILRDLKTLTDLNIVQKVGKTKSSRYELIR</sequence>
<evidence type="ECO:0000259" key="1">
    <source>
        <dbReference type="PROSITE" id="PS51459"/>
    </source>
</evidence>
<reference evidence="2 3" key="1">
    <citation type="journal article" date="2016" name="Nat. Commun.">
        <title>Thousands of microbial genomes shed light on interconnected biogeochemical processes in an aquifer system.</title>
        <authorList>
            <person name="Anantharaman K."/>
            <person name="Brown C.T."/>
            <person name="Hug L.A."/>
            <person name="Sharon I."/>
            <person name="Castelle C.J."/>
            <person name="Probst A.J."/>
            <person name="Thomas B.C."/>
            <person name="Singh A."/>
            <person name="Wilkins M.J."/>
            <person name="Karaoz U."/>
            <person name="Brodie E.L."/>
            <person name="Williams K.H."/>
            <person name="Hubbard S.S."/>
            <person name="Banfield J.F."/>
        </authorList>
    </citation>
    <scope>NUCLEOTIDE SEQUENCE [LARGE SCALE GENOMIC DNA]</scope>
</reference>
<dbReference type="PROSITE" id="PS51459">
    <property type="entry name" value="FIDO"/>
    <property type="match status" value="1"/>
</dbReference>
<dbReference type="InterPro" id="IPR036597">
    <property type="entry name" value="Fido-like_dom_sf"/>
</dbReference>
<accession>A0A1F4W1E3</accession>
<gene>
    <name evidence="2" type="ORF">A2264_00950</name>
</gene>
<organism evidence="2 3">
    <name type="scientific">candidate division WWE3 bacterium RIFOXYA2_FULL_46_9</name>
    <dbReference type="NCBI Taxonomy" id="1802636"/>
    <lineage>
        <taxon>Bacteria</taxon>
        <taxon>Katanobacteria</taxon>
    </lineage>
</organism>
<dbReference type="SUPFAM" id="SSF140931">
    <property type="entry name" value="Fic-like"/>
    <property type="match status" value="1"/>
</dbReference>
<dbReference type="Proteomes" id="UP000176614">
    <property type="component" value="Unassembled WGS sequence"/>
</dbReference>
<dbReference type="EMBL" id="MEVT01000008">
    <property type="protein sequence ID" value="OGC63242.1"/>
    <property type="molecule type" value="Genomic_DNA"/>
</dbReference>
<dbReference type="InterPro" id="IPR003812">
    <property type="entry name" value="Fido"/>
</dbReference>
<feature type="domain" description="Fido" evidence="1">
    <location>
        <begin position="101"/>
        <end position="236"/>
    </location>
</feature>
<proteinExistence type="predicted"/>
<dbReference type="Gene3D" id="1.10.3290.10">
    <property type="entry name" value="Fido-like domain"/>
    <property type="match status" value="1"/>
</dbReference>
<dbReference type="InterPro" id="IPR040198">
    <property type="entry name" value="Fido_containing"/>
</dbReference>
<dbReference type="PANTHER" id="PTHR13504:SF38">
    <property type="entry name" value="FIDO DOMAIN-CONTAINING PROTEIN"/>
    <property type="match status" value="1"/>
</dbReference>